<accession>A0A4V1WA46</accession>
<dbReference type="Pfam" id="PF11994">
    <property type="entry name" value="DUF3489"/>
    <property type="match status" value="1"/>
</dbReference>
<gene>
    <name evidence="2" type="ORF">EWH08_10805</name>
</gene>
<name>A0A4V1WA46_9SPHN</name>
<dbReference type="AlphaFoldDB" id="A0A4V1WA46"/>
<reference evidence="2 3" key="1">
    <citation type="submission" date="2019-02" db="EMBL/GenBank/DDBJ databases">
        <authorList>
            <person name="Feng G."/>
        </authorList>
    </citation>
    <scope>NUCLEOTIDE SEQUENCE [LARGE SCALE GENOMIC DNA]</scope>
    <source>
        <strain evidence="2 3">DSM 26779</strain>
    </source>
</reference>
<evidence type="ECO:0000313" key="2">
    <source>
        <dbReference type="EMBL" id="RYM01797.1"/>
    </source>
</evidence>
<dbReference type="EMBL" id="SEOM01000003">
    <property type="protein sequence ID" value="RYM01797.1"/>
    <property type="molecule type" value="Genomic_DNA"/>
</dbReference>
<proteinExistence type="predicted"/>
<comment type="caution">
    <text evidence="2">The sequence shown here is derived from an EMBL/GenBank/DDBJ whole genome shotgun (WGS) entry which is preliminary data.</text>
</comment>
<feature type="region of interest" description="Disordered" evidence="1">
    <location>
        <begin position="1"/>
        <end position="26"/>
    </location>
</feature>
<evidence type="ECO:0000256" key="1">
    <source>
        <dbReference type="SAM" id="MobiDB-lite"/>
    </source>
</evidence>
<protein>
    <submittedName>
        <fullName evidence="2">DUF3489 domain-containing protein</fullName>
    </submittedName>
</protein>
<sequence length="100" mass="10723">MQSAGPRVVEAAQGRSMSGGHPMSDTIEIKSAPKQHVSKTGLVLELLSRTDGATIEQIVEATGWLAHSTRAALTGLRKKGHFITSEKREGAGRVYRVEVV</sequence>
<dbReference type="InterPro" id="IPR021880">
    <property type="entry name" value="DUF3489"/>
</dbReference>
<dbReference type="Proteomes" id="UP000292734">
    <property type="component" value="Unassembled WGS sequence"/>
</dbReference>
<organism evidence="2 3">
    <name type="scientific">Sphingobium indicum</name>
    <dbReference type="NCBI Taxonomy" id="332055"/>
    <lineage>
        <taxon>Bacteria</taxon>
        <taxon>Pseudomonadati</taxon>
        <taxon>Pseudomonadota</taxon>
        <taxon>Alphaproteobacteria</taxon>
        <taxon>Sphingomonadales</taxon>
        <taxon>Sphingomonadaceae</taxon>
        <taxon>Sphingobium</taxon>
    </lineage>
</organism>
<evidence type="ECO:0000313" key="3">
    <source>
        <dbReference type="Proteomes" id="UP000292734"/>
    </source>
</evidence>